<evidence type="ECO:0000313" key="2">
    <source>
        <dbReference type="EMBL" id="MEG9474934.1"/>
    </source>
</evidence>
<reference evidence="2" key="1">
    <citation type="submission" date="2023-12" db="EMBL/GenBank/DDBJ databases">
        <title>Mannheima indologenes sp. nov. proposed for Clade V organisms of Mannheimia.</title>
        <authorList>
            <person name="Christensen H."/>
        </authorList>
    </citation>
    <scope>NUCLEOTIDE SEQUENCE</scope>
    <source>
        <strain evidence="2">M14.4</strain>
    </source>
</reference>
<dbReference type="EMBL" id="JBAJJM010000001">
    <property type="protein sequence ID" value="MEG9474934.1"/>
    <property type="molecule type" value="Genomic_DNA"/>
</dbReference>
<name>A0ABU7ZCT9_9PAST</name>
<sequence>MSKDAILFLKMPHKLLGLDKENSKLNIKSIKNINEETARNFFQYLRWESLSEQICPHCQKKHQAYYIKTRKQWRCKYCKHTFSLSSGTIFHSRKLSFVDIYHLLLYFNNRRCAISIYQLSIDLGICYKTAFMNVKKIQYTFLKEQESILLQGEVHIDGKYKTKSIRKCNSQQANAINKDKNKLDKQKNKFSIINATCKYKDEKQPNKWVKKSIVYIAKTEDKETVLKILNQVDKNSKIHTDSAPVYSIIKQQGFNHQKVNHAKEFCTPNGVSNNLAENFNSLLVHNLNIVKHISQKYIFLFSLETAYRRNHNQDSLIQKLIHLSTLCFNHPPIKLI</sequence>
<evidence type="ECO:0000313" key="3">
    <source>
        <dbReference type="Proteomes" id="UP001432017"/>
    </source>
</evidence>
<dbReference type="InterPro" id="IPR024445">
    <property type="entry name" value="Tnp_ISXO2-like"/>
</dbReference>
<keyword evidence="3" id="KW-1185">Reference proteome</keyword>
<dbReference type="Pfam" id="PF12760">
    <property type="entry name" value="Zn_ribbon_IS1595"/>
    <property type="match status" value="1"/>
</dbReference>
<gene>
    <name evidence="2" type="ORF">V6W77_01420</name>
</gene>
<accession>A0ABU7ZCT9</accession>
<dbReference type="SMART" id="SM01126">
    <property type="entry name" value="DDE_Tnp_IS1595"/>
    <property type="match status" value="1"/>
</dbReference>
<dbReference type="Pfam" id="PF12762">
    <property type="entry name" value="DDE_Tnp_IS1595"/>
    <property type="match status" value="1"/>
</dbReference>
<dbReference type="InterPro" id="IPR024442">
    <property type="entry name" value="Transposase_Zn_ribbon"/>
</dbReference>
<dbReference type="NCBIfam" id="NF033547">
    <property type="entry name" value="transpos_IS1595"/>
    <property type="match status" value="1"/>
</dbReference>
<organism evidence="2 3">
    <name type="scientific">Mannheimia indoligenes</name>
    <dbReference type="NCBI Taxonomy" id="3103145"/>
    <lineage>
        <taxon>Bacteria</taxon>
        <taxon>Pseudomonadati</taxon>
        <taxon>Pseudomonadota</taxon>
        <taxon>Gammaproteobacteria</taxon>
        <taxon>Pasteurellales</taxon>
        <taxon>Pasteurellaceae</taxon>
        <taxon>Mannheimia</taxon>
    </lineage>
</organism>
<feature type="domain" description="ISXO2-like transposase" evidence="1">
    <location>
        <begin position="149"/>
        <end position="310"/>
    </location>
</feature>
<comment type="caution">
    <text evidence="2">The sequence shown here is derived from an EMBL/GenBank/DDBJ whole genome shotgun (WGS) entry which is preliminary data.</text>
</comment>
<proteinExistence type="predicted"/>
<dbReference type="Proteomes" id="UP001432017">
    <property type="component" value="Unassembled WGS sequence"/>
</dbReference>
<protein>
    <submittedName>
        <fullName evidence="2">IS1595 family transposase</fullName>
    </submittedName>
</protein>
<evidence type="ECO:0000259" key="1">
    <source>
        <dbReference type="SMART" id="SM01126"/>
    </source>
</evidence>
<dbReference type="RefSeq" id="WP_334253565.1">
    <property type="nucleotide sequence ID" value="NZ_JBAJJM010000001.1"/>
</dbReference>